<dbReference type="InParanoid" id="G2YTX3"/>
<dbReference type="AlphaFoldDB" id="G2YTX3"/>
<protein>
    <submittedName>
        <fullName evidence="2">Uncharacterized protein</fullName>
    </submittedName>
</protein>
<reference evidence="3" key="1">
    <citation type="journal article" date="2011" name="PLoS Genet.">
        <title>Genomic analysis of the necrotrophic fungal pathogens Sclerotinia sclerotiorum and Botrytis cinerea.</title>
        <authorList>
            <person name="Amselem J."/>
            <person name="Cuomo C.A."/>
            <person name="van Kan J.A."/>
            <person name="Viaud M."/>
            <person name="Benito E.P."/>
            <person name="Couloux A."/>
            <person name="Coutinho P.M."/>
            <person name="de Vries R.P."/>
            <person name="Dyer P.S."/>
            <person name="Fillinger S."/>
            <person name="Fournier E."/>
            <person name="Gout L."/>
            <person name="Hahn M."/>
            <person name="Kohn L."/>
            <person name="Lapalu N."/>
            <person name="Plummer K.M."/>
            <person name="Pradier J.M."/>
            <person name="Quevillon E."/>
            <person name="Sharon A."/>
            <person name="Simon A."/>
            <person name="ten Have A."/>
            <person name="Tudzynski B."/>
            <person name="Tudzynski P."/>
            <person name="Wincker P."/>
            <person name="Andrew M."/>
            <person name="Anthouard V."/>
            <person name="Beever R.E."/>
            <person name="Beffa R."/>
            <person name="Benoit I."/>
            <person name="Bouzid O."/>
            <person name="Brault B."/>
            <person name="Chen Z."/>
            <person name="Choquer M."/>
            <person name="Collemare J."/>
            <person name="Cotton P."/>
            <person name="Danchin E.G."/>
            <person name="Da Silva C."/>
            <person name="Gautier A."/>
            <person name="Giraud C."/>
            <person name="Giraud T."/>
            <person name="Gonzalez C."/>
            <person name="Grossetete S."/>
            <person name="Guldener U."/>
            <person name="Henrissat B."/>
            <person name="Howlett B.J."/>
            <person name="Kodira C."/>
            <person name="Kretschmer M."/>
            <person name="Lappartient A."/>
            <person name="Leroch M."/>
            <person name="Levis C."/>
            <person name="Mauceli E."/>
            <person name="Neuveglise C."/>
            <person name="Oeser B."/>
            <person name="Pearson M."/>
            <person name="Poulain J."/>
            <person name="Poussereau N."/>
            <person name="Quesneville H."/>
            <person name="Rascle C."/>
            <person name="Schumacher J."/>
            <person name="Segurens B."/>
            <person name="Sexton A."/>
            <person name="Silva E."/>
            <person name="Sirven C."/>
            <person name="Soanes D.M."/>
            <person name="Talbot N.J."/>
            <person name="Templeton M."/>
            <person name="Yandava C."/>
            <person name="Yarden O."/>
            <person name="Zeng Q."/>
            <person name="Rollins J.A."/>
            <person name="Lebrun M.H."/>
            <person name="Dickman M."/>
        </authorList>
    </citation>
    <scope>NUCLEOTIDE SEQUENCE [LARGE SCALE GENOMIC DNA]</scope>
    <source>
        <strain evidence="3">T4</strain>
    </source>
</reference>
<dbReference type="EMBL" id="FQ790352">
    <property type="protein sequence ID" value="CCD54883.1"/>
    <property type="molecule type" value="Genomic_DNA"/>
</dbReference>
<gene>
    <name evidence="2" type="ORF">BofuT4_P161720.1</name>
</gene>
<feature type="region of interest" description="Disordered" evidence="1">
    <location>
        <begin position="1"/>
        <end position="42"/>
    </location>
</feature>
<evidence type="ECO:0000313" key="3">
    <source>
        <dbReference type="Proteomes" id="UP000008177"/>
    </source>
</evidence>
<dbReference type="Proteomes" id="UP000008177">
    <property type="component" value="Unplaced contigs"/>
</dbReference>
<proteinExistence type="predicted"/>
<evidence type="ECO:0000313" key="2">
    <source>
        <dbReference type="EMBL" id="CCD54883.1"/>
    </source>
</evidence>
<organism evidence="2 3">
    <name type="scientific">Botryotinia fuckeliana (strain T4)</name>
    <name type="common">Noble rot fungus</name>
    <name type="synonym">Botrytis cinerea</name>
    <dbReference type="NCBI Taxonomy" id="999810"/>
    <lineage>
        <taxon>Eukaryota</taxon>
        <taxon>Fungi</taxon>
        <taxon>Dikarya</taxon>
        <taxon>Ascomycota</taxon>
        <taxon>Pezizomycotina</taxon>
        <taxon>Leotiomycetes</taxon>
        <taxon>Helotiales</taxon>
        <taxon>Sclerotiniaceae</taxon>
        <taxon>Botrytis</taxon>
    </lineage>
</organism>
<evidence type="ECO:0000256" key="1">
    <source>
        <dbReference type="SAM" id="MobiDB-lite"/>
    </source>
</evidence>
<dbReference type="HOGENOM" id="CLU_3260469_0_0_1"/>
<accession>G2YTX3</accession>
<sequence>MASSKHAKIYSLDSTRTRSIEPKKNKRNIQQWGFAGGHPPNY</sequence>
<name>G2YTX3_BOTF4</name>